<evidence type="ECO:0000313" key="2">
    <source>
        <dbReference type="EMBL" id="PLB38317.1"/>
    </source>
</evidence>
<accession>A0A2I2FCI9</accession>
<dbReference type="EMBL" id="KZ559136">
    <property type="protein sequence ID" value="PLB38317.1"/>
    <property type="molecule type" value="Genomic_DNA"/>
</dbReference>
<evidence type="ECO:0000256" key="1">
    <source>
        <dbReference type="SAM" id="Phobius"/>
    </source>
</evidence>
<keyword evidence="1" id="KW-0812">Transmembrane</keyword>
<dbReference type="GeneID" id="36519659"/>
<name>A0A2I2FCI9_ASPCN</name>
<dbReference type="AlphaFoldDB" id="A0A2I2FCI9"/>
<dbReference type="RefSeq" id="XP_024672329.1">
    <property type="nucleotide sequence ID" value="XM_024812499.1"/>
</dbReference>
<protein>
    <recommendedName>
        <fullName evidence="4">Transmembrane protein</fullName>
    </recommendedName>
</protein>
<gene>
    <name evidence="2" type="ORF">BDW47DRAFT_105191</name>
</gene>
<organism evidence="2 3">
    <name type="scientific">Aspergillus candidus</name>
    <dbReference type="NCBI Taxonomy" id="41067"/>
    <lineage>
        <taxon>Eukaryota</taxon>
        <taxon>Fungi</taxon>
        <taxon>Dikarya</taxon>
        <taxon>Ascomycota</taxon>
        <taxon>Pezizomycotina</taxon>
        <taxon>Eurotiomycetes</taxon>
        <taxon>Eurotiomycetidae</taxon>
        <taxon>Eurotiales</taxon>
        <taxon>Aspergillaceae</taxon>
        <taxon>Aspergillus</taxon>
        <taxon>Aspergillus subgen. Circumdati</taxon>
    </lineage>
</organism>
<evidence type="ECO:0008006" key="4">
    <source>
        <dbReference type="Google" id="ProtNLM"/>
    </source>
</evidence>
<reference evidence="2 3" key="1">
    <citation type="submission" date="2017-12" db="EMBL/GenBank/DDBJ databases">
        <authorList>
            <consortium name="DOE Joint Genome Institute"/>
            <person name="Haridas S."/>
            <person name="Kjaerbolling I."/>
            <person name="Vesth T.C."/>
            <person name="Frisvad J.C."/>
            <person name="Nybo J.L."/>
            <person name="Theobald S."/>
            <person name="Kuo A."/>
            <person name="Bowyer P."/>
            <person name="Matsuda Y."/>
            <person name="Mondo S."/>
            <person name="Lyhne E.K."/>
            <person name="Kogle M.E."/>
            <person name="Clum A."/>
            <person name="Lipzen A."/>
            <person name="Salamov A."/>
            <person name="Ngan C.Y."/>
            <person name="Daum C."/>
            <person name="Chiniquy J."/>
            <person name="Barry K."/>
            <person name="LaButti K."/>
            <person name="Simmons B.A."/>
            <person name="Magnuson J.K."/>
            <person name="Mortensen U.H."/>
            <person name="Larsen T.O."/>
            <person name="Grigoriev I.V."/>
            <person name="Baker S.E."/>
            <person name="Andersen M.R."/>
            <person name="Nordberg H.P."/>
            <person name="Cantor M.N."/>
            <person name="Hua S.X."/>
        </authorList>
    </citation>
    <scope>NUCLEOTIDE SEQUENCE [LARGE SCALE GENOMIC DNA]</scope>
    <source>
        <strain evidence="2 3">CBS 102.13</strain>
    </source>
</reference>
<keyword evidence="1" id="KW-1133">Transmembrane helix</keyword>
<sequence>MSVSCRRSVGETGGELDALFRVGVGLCCLGCSVIGLGGVTTVALSLISRCYDYRM</sequence>
<proteinExistence type="predicted"/>
<keyword evidence="3" id="KW-1185">Reference proteome</keyword>
<keyword evidence="1" id="KW-0472">Membrane</keyword>
<dbReference type="Proteomes" id="UP000234585">
    <property type="component" value="Unassembled WGS sequence"/>
</dbReference>
<feature type="transmembrane region" description="Helical" evidence="1">
    <location>
        <begin position="20"/>
        <end position="47"/>
    </location>
</feature>
<evidence type="ECO:0000313" key="3">
    <source>
        <dbReference type="Proteomes" id="UP000234585"/>
    </source>
</evidence>